<keyword evidence="4 10" id="KW-0808">Transferase</keyword>
<feature type="binding site" evidence="10">
    <location>
        <begin position="11"/>
        <end position="13"/>
    </location>
    <ligand>
        <name>UDP-N-acetyl-alpha-D-glucosamine</name>
        <dbReference type="ChEBI" id="CHEBI:57705"/>
    </ligand>
</feature>
<reference evidence="13 14" key="1">
    <citation type="submission" date="2016-09" db="EMBL/GenBank/DDBJ databases">
        <title>Genomic evidence for plant-parasitic nematodes as the earliest Wolbachia hosts.</title>
        <authorList>
            <person name="Brown A.M."/>
            <person name="Wasala S.K."/>
            <person name="Howe D.K."/>
            <person name="Peetz A.B."/>
            <person name="Zasada I.A."/>
            <person name="Denver D.R."/>
        </authorList>
    </citation>
    <scope>NUCLEOTIDE SEQUENCE [LARGE SCALE GENOMIC DNA]</scope>
    <source>
        <strain evidence="14">wPpe</strain>
    </source>
</reference>
<evidence type="ECO:0000313" key="13">
    <source>
        <dbReference type="EMBL" id="OEY87013.1"/>
    </source>
</evidence>
<dbReference type="Pfam" id="PF03033">
    <property type="entry name" value="Glyco_transf_28"/>
    <property type="match status" value="1"/>
</dbReference>
<keyword evidence="5 10" id="KW-0133">Cell shape</keyword>
<dbReference type="SUPFAM" id="SSF53756">
    <property type="entry name" value="UDP-Glycosyltransferase/glycogen phosphorylase"/>
    <property type="match status" value="1"/>
</dbReference>
<organism evidence="13 14">
    <name type="scientific">Wolbachia pipientis</name>
    <dbReference type="NCBI Taxonomy" id="955"/>
    <lineage>
        <taxon>Bacteria</taxon>
        <taxon>Pseudomonadati</taxon>
        <taxon>Pseudomonadota</taxon>
        <taxon>Alphaproteobacteria</taxon>
        <taxon>Rickettsiales</taxon>
        <taxon>Anaplasmataceae</taxon>
        <taxon>Wolbachieae</taxon>
        <taxon>Wolbachia</taxon>
    </lineage>
</organism>
<evidence type="ECO:0000256" key="7">
    <source>
        <dbReference type="ARBA" id="ARBA00023136"/>
    </source>
</evidence>
<feature type="binding site" evidence="10">
    <location>
        <position position="175"/>
    </location>
    <ligand>
        <name>UDP-N-acetyl-alpha-D-glucosamine</name>
        <dbReference type="ChEBI" id="CHEBI:57705"/>
    </ligand>
</feature>
<dbReference type="Gene3D" id="3.40.50.2000">
    <property type="entry name" value="Glycogen Phosphorylase B"/>
    <property type="match status" value="2"/>
</dbReference>
<keyword evidence="14" id="KW-1185">Reference proteome</keyword>
<dbReference type="OrthoDB" id="9808936at2"/>
<dbReference type="RefSeq" id="WP_070064664.1">
    <property type="nucleotide sequence ID" value="NZ_MJMG01000001.1"/>
</dbReference>
<evidence type="ECO:0000259" key="11">
    <source>
        <dbReference type="Pfam" id="PF03033"/>
    </source>
</evidence>
<dbReference type="PANTHER" id="PTHR21015:SF22">
    <property type="entry name" value="GLYCOSYLTRANSFERASE"/>
    <property type="match status" value="1"/>
</dbReference>
<dbReference type="GO" id="GO:0005975">
    <property type="term" value="P:carbohydrate metabolic process"/>
    <property type="evidence" value="ECO:0007669"/>
    <property type="project" value="InterPro"/>
</dbReference>
<evidence type="ECO:0000256" key="2">
    <source>
        <dbReference type="ARBA" id="ARBA00022618"/>
    </source>
</evidence>
<dbReference type="GO" id="GO:0051301">
    <property type="term" value="P:cell division"/>
    <property type="evidence" value="ECO:0007669"/>
    <property type="project" value="UniProtKB-KW"/>
</dbReference>
<dbReference type="GO" id="GO:0071555">
    <property type="term" value="P:cell wall organization"/>
    <property type="evidence" value="ECO:0007669"/>
    <property type="project" value="UniProtKB-KW"/>
</dbReference>
<feature type="binding site" evidence="10">
    <location>
        <position position="111"/>
    </location>
    <ligand>
        <name>UDP-N-acetyl-alpha-D-glucosamine</name>
        <dbReference type="ChEBI" id="CHEBI:57705"/>
    </ligand>
</feature>
<sequence length="349" mass="39200">MVDIILATGGTGGHIFPAINLAKALKIQNYSCILLSDKQIHGIENYVLPLCRPSTHKIKFYFMLLYSCIVALHYIKLLKPKLVIGFGSYATFPALCAASMLSIPVVLHEQNSVLGRANRFFFKKARLVATSFPITKYAQNYKCIFTGNFIDLQILKISAITDTTENFNILIIAGSQGADFFDDTISRVICTLPKKLLQKIKITQQCISINFNHIKSLYQHLKINFELSEFFDNMEQRLANAHLVISRAGATSIAEITLAKRPAIYIPIPTSKNNHQFYNAKHIENANAAILIEQNSETQHRLITVLIELLKDSKKLCIMSNNTEKTGIKNGIPEFLKILEPLLKTDAKN</sequence>
<evidence type="ECO:0000256" key="8">
    <source>
        <dbReference type="ARBA" id="ARBA00023306"/>
    </source>
</evidence>
<keyword evidence="9 10" id="KW-0961">Cell wall biogenesis/degradation</keyword>
<dbReference type="UniPathway" id="UPA00219"/>
<comment type="catalytic activity">
    <reaction evidence="10">
        <text>di-trans,octa-cis-undecaprenyl diphospho-N-acetyl-alpha-D-muramoyl-L-alanyl-D-glutamyl-meso-2,6-diaminopimeloyl-D-alanyl-D-alanine + UDP-N-acetyl-alpha-D-glucosamine = di-trans,octa-cis-undecaprenyl diphospho-[N-acetyl-alpha-D-glucosaminyl-(1-&gt;4)]-N-acetyl-alpha-D-muramoyl-L-alanyl-D-glutamyl-meso-2,6-diaminopimeloyl-D-alanyl-D-alanine + UDP + H(+)</text>
        <dbReference type="Rhea" id="RHEA:31227"/>
        <dbReference type="ChEBI" id="CHEBI:15378"/>
        <dbReference type="ChEBI" id="CHEBI:57705"/>
        <dbReference type="ChEBI" id="CHEBI:58223"/>
        <dbReference type="ChEBI" id="CHEBI:61387"/>
        <dbReference type="ChEBI" id="CHEBI:61388"/>
        <dbReference type="EC" id="2.4.1.227"/>
    </reaction>
</comment>
<gene>
    <name evidence="10" type="primary">murG</name>
    <name evidence="13" type="ORF">BIY23_00790</name>
</gene>
<dbReference type="GO" id="GO:0005886">
    <property type="term" value="C:plasma membrane"/>
    <property type="evidence" value="ECO:0007669"/>
    <property type="project" value="UniProtKB-SubCell"/>
</dbReference>
<dbReference type="Proteomes" id="UP000175679">
    <property type="component" value="Unassembled WGS sequence"/>
</dbReference>
<keyword evidence="6 10" id="KW-0573">Peptidoglycan synthesis</keyword>
<proteinExistence type="inferred from homology"/>
<evidence type="ECO:0000256" key="9">
    <source>
        <dbReference type="ARBA" id="ARBA00023316"/>
    </source>
</evidence>
<comment type="caution">
    <text evidence="13">The sequence shown here is derived from an EMBL/GenBank/DDBJ whole genome shotgun (WGS) entry which is preliminary data.</text>
</comment>
<feature type="domain" description="Glycosyltransferase family 28 N-terminal" evidence="11">
    <location>
        <begin position="4"/>
        <end position="129"/>
    </location>
</feature>
<keyword evidence="7 10" id="KW-0472">Membrane</keyword>
<dbReference type="PANTHER" id="PTHR21015">
    <property type="entry name" value="UDP-N-ACETYLGLUCOSAMINE--N-ACETYLMURAMYL-(PENTAPEPTIDE) PYROPHOSPHORYL-UNDECAPRENOL N-ACETYLGLUCOSAMINE TRANSFERASE 1"/>
    <property type="match status" value="1"/>
</dbReference>
<evidence type="ECO:0000256" key="4">
    <source>
        <dbReference type="ARBA" id="ARBA00022679"/>
    </source>
</evidence>
<evidence type="ECO:0000256" key="10">
    <source>
        <dbReference type="HAMAP-Rule" id="MF_00033"/>
    </source>
</evidence>
<evidence type="ECO:0000259" key="12">
    <source>
        <dbReference type="Pfam" id="PF04101"/>
    </source>
</evidence>
<keyword evidence="3 10" id="KW-0328">Glycosyltransferase</keyword>
<dbReference type="EMBL" id="MJMG01000001">
    <property type="protein sequence ID" value="OEY87013.1"/>
    <property type="molecule type" value="Genomic_DNA"/>
</dbReference>
<comment type="caution">
    <text evidence="10">Lacks conserved residue(s) required for the propagation of feature annotation.</text>
</comment>
<comment type="similarity">
    <text evidence="10">Belongs to the glycosyltransferase 28 family. MurG subfamily.</text>
</comment>
<dbReference type="EC" id="2.4.1.227" evidence="10"/>
<evidence type="ECO:0000256" key="3">
    <source>
        <dbReference type="ARBA" id="ARBA00022676"/>
    </source>
</evidence>
<dbReference type="CDD" id="cd03785">
    <property type="entry name" value="GT28_MurG"/>
    <property type="match status" value="1"/>
</dbReference>
<keyword evidence="2 10" id="KW-0132">Cell division</keyword>
<evidence type="ECO:0000313" key="14">
    <source>
        <dbReference type="Proteomes" id="UP000175679"/>
    </source>
</evidence>
<dbReference type="GO" id="GO:0050511">
    <property type="term" value="F:undecaprenyldiphospho-muramoylpentapeptide beta-N-acetylglucosaminyltransferase activity"/>
    <property type="evidence" value="ECO:0007669"/>
    <property type="project" value="UniProtKB-UniRule"/>
</dbReference>
<evidence type="ECO:0000256" key="5">
    <source>
        <dbReference type="ARBA" id="ARBA00022960"/>
    </source>
</evidence>
<feature type="binding site" evidence="10">
    <location>
        <position position="276"/>
    </location>
    <ligand>
        <name>UDP-N-acetyl-alpha-D-glucosamine</name>
        <dbReference type="ChEBI" id="CHEBI:57705"/>
    </ligand>
</feature>
<evidence type="ECO:0000256" key="1">
    <source>
        <dbReference type="ARBA" id="ARBA00022475"/>
    </source>
</evidence>
<dbReference type="GO" id="GO:0008360">
    <property type="term" value="P:regulation of cell shape"/>
    <property type="evidence" value="ECO:0007669"/>
    <property type="project" value="UniProtKB-KW"/>
</dbReference>
<dbReference type="InterPro" id="IPR004276">
    <property type="entry name" value="GlycoTrans_28_N"/>
</dbReference>
<dbReference type="GO" id="GO:0051991">
    <property type="term" value="F:UDP-N-acetyl-D-glucosamine:N-acetylmuramoyl-L-alanyl-D-glutamyl-meso-2,6-diaminopimelyl-D-alanyl-D-alanine-diphosphoundecaprenol 4-beta-N-acetylglucosaminlytransferase activity"/>
    <property type="evidence" value="ECO:0007669"/>
    <property type="project" value="RHEA"/>
</dbReference>
<dbReference type="InterPro" id="IPR006009">
    <property type="entry name" value="GlcNAc_MurG"/>
</dbReference>
<dbReference type="InterPro" id="IPR007235">
    <property type="entry name" value="Glyco_trans_28_C"/>
</dbReference>
<keyword evidence="1 10" id="KW-1003">Cell membrane</keyword>
<keyword evidence="8 10" id="KW-0131">Cell cycle</keyword>
<protein>
    <recommendedName>
        <fullName evidence="10">UDP-N-acetylglucosamine--N-acetylmuramyl-(pentapeptide) pyrophosphoryl-undecaprenol N-acetylglucosamine transferase</fullName>
        <ecNumber evidence="10">2.4.1.227</ecNumber>
    </recommendedName>
    <alternativeName>
        <fullName evidence="10">Undecaprenyl-PP-MurNAc-pentapeptide-UDPGlcNAc GlcNAc transferase</fullName>
    </alternativeName>
</protein>
<dbReference type="Pfam" id="PF04101">
    <property type="entry name" value="Glyco_tran_28_C"/>
    <property type="match status" value="1"/>
</dbReference>
<dbReference type="GO" id="GO:0009252">
    <property type="term" value="P:peptidoglycan biosynthetic process"/>
    <property type="evidence" value="ECO:0007669"/>
    <property type="project" value="UniProtKB-UniRule"/>
</dbReference>
<name>A0A1E7QKN8_WOLPI</name>
<comment type="function">
    <text evidence="10">Cell wall formation. Catalyzes the transfer of a GlcNAc subunit on undecaprenyl-pyrophosphoryl-MurNAc-pentapeptide (lipid intermediate I) to form undecaprenyl-pyrophosphoryl-MurNAc-(pentapeptide)GlcNAc (lipid intermediate II).</text>
</comment>
<comment type="subcellular location">
    <subcellularLocation>
        <location evidence="10">Cell membrane</location>
        <topology evidence="10">Peripheral membrane protein</topology>
        <orientation evidence="10">Cytoplasmic side</orientation>
    </subcellularLocation>
</comment>
<comment type="pathway">
    <text evidence="10">Cell wall biogenesis; peptidoglycan biosynthesis.</text>
</comment>
<accession>A0A1E7QKN8</accession>
<dbReference type="HAMAP" id="MF_00033">
    <property type="entry name" value="MurG"/>
    <property type="match status" value="1"/>
</dbReference>
<feature type="domain" description="Glycosyl transferase family 28 C-terminal" evidence="12">
    <location>
        <begin position="169"/>
        <end position="330"/>
    </location>
</feature>
<dbReference type="AlphaFoldDB" id="A0A1E7QKN8"/>
<evidence type="ECO:0000256" key="6">
    <source>
        <dbReference type="ARBA" id="ARBA00022984"/>
    </source>
</evidence>